<comment type="caution">
    <text evidence="3">The sequence shown here is derived from an EMBL/GenBank/DDBJ whole genome shotgun (WGS) entry which is preliminary data.</text>
</comment>
<dbReference type="GO" id="GO:0003700">
    <property type="term" value="F:DNA-binding transcription factor activity"/>
    <property type="evidence" value="ECO:0007669"/>
    <property type="project" value="TreeGrafter"/>
</dbReference>
<dbReference type="GO" id="GO:0005829">
    <property type="term" value="C:cytosol"/>
    <property type="evidence" value="ECO:0007669"/>
    <property type="project" value="TreeGrafter"/>
</dbReference>
<sequence length="120" mass="13948">MGELKRIIGDKIRNIRNSRGMTLQQLNETTGLQTSYLGDVERGKRNTSLDSLEKIMNALDIRPGDLFDFREVDVNSSEFEINSILEVHYQFLKEKKTEDVKMIHRITKDIFNSIEGSRQE</sequence>
<evidence type="ECO:0000313" key="3">
    <source>
        <dbReference type="EMBL" id="TDF95458.1"/>
    </source>
</evidence>
<reference evidence="3 4" key="1">
    <citation type="submission" date="2019-03" db="EMBL/GenBank/DDBJ databases">
        <title>This is whole genome sequence of Paenibacillus sp MS74 strain.</title>
        <authorList>
            <person name="Trinh H.N."/>
        </authorList>
    </citation>
    <scope>NUCLEOTIDE SEQUENCE [LARGE SCALE GENOMIC DNA]</scope>
    <source>
        <strain evidence="3 4">MS74</strain>
    </source>
</reference>
<dbReference type="EMBL" id="SMRT01000010">
    <property type="protein sequence ID" value="TDF95458.1"/>
    <property type="molecule type" value="Genomic_DNA"/>
</dbReference>
<dbReference type="InterPro" id="IPR050807">
    <property type="entry name" value="TransReg_Diox_bact_type"/>
</dbReference>
<feature type="domain" description="HTH cro/C1-type" evidence="2">
    <location>
        <begin position="12"/>
        <end position="66"/>
    </location>
</feature>
<protein>
    <submittedName>
        <fullName evidence="3">XRE family transcriptional regulator</fullName>
    </submittedName>
</protein>
<evidence type="ECO:0000313" key="4">
    <source>
        <dbReference type="Proteomes" id="UP000295636"/>
    </source>
</evidence>
<dbReference type="CDD" id="cd00093">
    <property type="entry name" value="HTH_XRE"/>
    <property type="match status" value="1"/>
</dbReference>
<keyword evidence="1" id="KW-0238">DNA-binding</keyword>
<accession>A0A4R5KKU1</accession>
<keyword evidence="4" id="KW-1185">Reference proteome</keyword>
<dbReference type="PANTHER" id="PTHR46797">
    <property type="entry name" value="HTH-TYPE TRANSCRIPTIONAL REGULATOR"/>
    <property type="match status" value="1"/>
</dbReference>
<dbReference type="AlphaFoldDB" id="A0A4R5KKU1"/>
<evidence type="ECO:0000259" key="2">
    <source>
        <dbReference type="PROSITE" id="PS50943"/>
    </source>
</evidence>
<dbReference type="GO" id="GO:0003677">
    <property type="term" value="F:DNA binding"/>
    <property type="evidence" value="ECO:0007669"/>
    <property type="project" value="UniProtKB-KW"/>
</dbReference>
<organism evidence="3 4">
    <name type="scientific">Paenibacillus piri</name>
    <dbReference type="NCBI Taxonomy" id="2547395"/>
    <lineage>
        <taxon>Bacteria</taxon>
        <taxon>Bacillati</taxon>
        <taxon>Bacillota</taxon>
        <taxon>Bacilli</taxon>
        <taxon>Bacillales</taxon>
        <taxon>Paenibacillaceae</taxon>
        <taxon>Paenibacillus</taxon>
    </lineage>
</organism>
<proteinExistence type="predicted"/>
<dbReference type="RefSeq" id="WP_133231493.1">
    <property type="nucleotide sequence ID" value="NZ_SMRT01000010.1"/>
</dbReference>
<gene>
    <name evidence="3" type="ORF">E1757_20330</name>
</gene>
<dbReference type="SUPFAM" id="SSF47413">
    <property type="entry name" value="lambda repressor-like DNA-binding domains"/>
    <property type="match status" value="1"/>
</dbReference>
<dbReference type="Pfam" id="PF01381">
    <property type="entry name" value="HTH_3"/>
    <property type="match status" value="1"/>
</dbReference>
<dbReference type="InterPro" id="IPR010982">
    <property type="entry name" value="Lambda_DNA-bd_dom_sf"/>
</dbReference>
<dbReference type="InterPro" id="IPR001387">
    <property type="entry name" value="Cro/C1-type_HTH"/>
</dbReference>
<dbReference type="Proteomes" id="UP000295636">
    <property type="component" value="Unassembled WGS sequence"/>
</dbReference>
<dbReference type="PROSITE" id="PS50943">
    <property type="entry name" value="HTH_CROC1"/>
    <property type="match status" value="1"/>
</dbReference>
<name>A0A4R5KKU1_9BACL</name>
<evidence type="ECO:0000256" key="1">
    <source>
        <dbReference type="ARBA" id="ARBA00023125"/>
    </source>
</evidence>
<dbReference type="OrthoDB" id="9814553at2"/>
<dbReference type="Gene3D" id="1.10.260.40">
    <property type="entry name" value="lambda repressor-like DNA-binding domains"/>
    <property type="match status" value="1"/>
</dbReference>
<dbReference type="SMART" id="SM00530">
    <property type="entry name" value="HTH_XRE"/>
    <property type="match status" value="1"/>
</dbReference>
<dbReference type="PANTHER" id="PTHR46797:SF24">
    <property type="entry name" value="DNA-BINDING PHAGE PROTEIN"/>
    <property type="match status" value="1"/>
</dbReference>